<keyword evidence="4 7" id="KW-1133">Transmembrane helix</keyword>
<evidence type="ECO:0008006" key="10">
    <source>
        <dbReference type="Google" id="ProtNLM"/>
    </source>
</evidence>
<proteinExistence type="inferred from homology"/>
<evidence type="ECO:0000313" key="8">
    <source>
        <dbReference type="EMBL" id="KND03250.1"/>
    </source>
</evidence>
<dbReference type="Pfam" id="PF03348">
    <property type="entry name" value="Serinc"/>
    <property type="match status" value="1"/>
</dbReference>
<evidence type="ECO:0000313" key="9">
    <source>
        <dbReference type="Proteomes" id="UP000053201"/>
    </source>
</evidence>
<evidence type="ECO:0000256" key="6">
    <source>
        <dbReference type="SAM" id="MobiDB-lite"/>
    </source>
</evidence>
<dbReference type="EMBL" id="KQ257452">
    <property type="protein sequence ID" value="KND03250.1"/>
    <property type="molecule type" value="Genomic_DNA"/>
</dbReference>
<keyword evidence="5 7" id="KW-0472">Membrane</keyword>
<dbReference type="InParanoid" id="A0A0L0HQL7"/>
<feature type="transmembrane region" description="Helical" evidence="7">
    <location>
        <begin position="391"/>
        <end position="410"/>
    </location>
</feature>
<feature type="transmembrane region" description="Helical" evidence="7">
    <location>
        <begin position="81"/>
        <end position="105"/>
    </location>
</feature>
<dbReference type="GeneID" id="27685897"/>
<dbReference type="InterPro" id="IPR005016">
    <property type="entry name" value="TDE1/TMS"/>
</dbReference>
<feature type="transmembrane region" description="Helical" evidence="7">
    <location>
        <begin position="126"/>
        <end position="147"/>
    </location>
</feature>
<feature type="transmembrane region" description="Helical" evidence="7">
    <location>
        <begin position="256"/>
        <end position="275"/>
    </location>
</feature>
<feature type="compositionally biased region" description="Acidic residues" evidence="6">
    <location>
        <begin position="365"/>
        <end position="379"/>
    </location>
</feature>
<evidence type="ECO:0000256" key="5">
    <source>
        <dbReference type="ARBA" id="ARBA00023136"/>
    </source>
</evidence>
<evidence type="ECO:0000256" key="2">
    <source>
        <dbReference type="ARBA" id="ARBA00006665"/>
    </source>
</evidence>
<evidence type="ECO:0000256" key="3">
    <source>
        <dbReference type="ARBA" id="ARBA00022692"/>
    </source>
</evidence>
<sequence length="462" mass="50756">MGGVLTCFATEAACCFGKAACNCFCKLCGTRSSTATRVGYAFMFVLTAVLSWIMQSDWASRKLKSISHGYLELKCPQGDCYGYLAVIRICFATTLFHAIMSAIMYNVKSSRDFRSSIQNGYWAWKLLAWAGLVILNFFIPNEFFMFVGKYLDTPGAFVFILIQIVLLIDFAYTFSETLLEKWEEKQDKRWLGLLLAITFGAFLCSIALTGVMYAWFGSSACKLNQFFISFNLILCLIVTALSVAPPVQEANPKSGLAQAAMVTVYATYLVASAIVSEPNDNGENVCNPTNKSGKTETTTLVLGSLFTFLALAYSTTRAATKGDVLTTNGDDEASLPLISEQPSGRSSHLRSAVESGALPSRALHDDDDGDDSAFGVPDDDEKDGVQYNYSFFHIIFLLASMYLAMLLTGWDMVDKTDGVAVVGKSMGAAWVKVVSSWLVLLLYVWTLVAPVWLPDRFDQYGL</sequence>
<feature type="transmembrane region" description="Helical" evidence="7">
    <location>
        <begin position="193"/>
        <end position="214"/>
    </location>
</feature>
<accession>A0A0L0HQL7</accession>
<evidence type="ECO:0000256" key="4">
    <source>
        <dbReference type="ARBA" id="ARBA00022989"/>
    </source>
</evidence>
<evidence type="ECO:0000256" key="7">
    <source>
        <dbReference type="SAM" id="Phobius"/>
    </source>
</evidence>
<feature type="transmembrane region" description="Helical" evidence="7">
    <location>
        <begin position="38"/>
        <end position="55"/>
    </location>
</feature>
<reference evidence="8 9" key="1">
    <citation type="submission" date="2009-08" db="EMBL/GenBank/DDBJ databases">
        <title>The Genome Sequence of Spizellomyces punctatus strain DAOM BR117.</title>
        <authorList>
            <consortium name="The Broad Institute Genome Sequencing Platform"/>
            <person name="Russ C."/>
            <person name="Cuomo C."/>
            <person name="Shea T."/>
            <person name="Young S.K."/>
            <person name="Zeng Q."/>
            <person name="Koehrsen M."/>
            <person name="Haas B."/>
            <person name="Borodovsky M."/>
            <person name="Guigo R."/>
            <person name="Alvarado L."/>
            <person name="Berlin A."/>
            <person name="Bochicchio J."/>
            <person name="Borenstein D."/>
            <person name="Chapman S."/>
            <person name="Chen Z."/>
            <person name="Engels R."/>
            <person name="Freedman E."/>
            <person name="Gellesch M."/>
            <person name="Goldberg J."/>
            <person name="Griggs A."/>
            <person name="Gujja S."/>
            <person name="Heiman D."/>
            <person name="Hepburn T."/>
            <person name="Howarth C."/>
            <person name="Jen D."/>
            <person name="Larson L."/>
            <person name="Lewis B."/>
            <person name="Mehta T."/>
            <person name="Park D."/>
            <person name="Pearson M."/>
            <person name="Roberts A."/>
            <person name="Saif S."/>
            <person name="Shenoy N."/>
            <person name="Sisk P."/>
            <person name="Stolte C."/>
            <person name="Sykes S."/>
            <person name="Thomson T."/>
            <person name="Walk T."/>
            <person name="White J."/>
            <person name="Yandava C."/>
            <person name="Burger G."/>
            <person name="Gray M.W."/>
            <person name="Holland P.W.H."/>
            <person name="King N."/>
            <person name="Lang F.B.F."/>
            <person name="Roger A.J."/>
            <person name="Ruiz-Trillo I."/>
            <person name="Lander E."/>
            <person name="Nusbaum C."/>
        </authorList>
    </citation>
    <scope>NUCLEOTIDE SEQUENCE [LARGE SCALE GENOMIC DNA]</scope>
    <source>
        <strain evidence="8 9">DAOM BR117</strain>
    </source>
</reference>
<keyword evidence="9" id="KW-1185">Reference proteome</keyword>
<feature type="transmembrane region" description="Helical" evidence="7">
    <location>
        <begin position="153"/>
        <end position="172"/>
    </location>
</feature>
<dbReference type="PANTHER" id="PTHR10383:SF9">
    <property type="entry name" value="SERINE INCORPORATOR, ISOFORM F"/>
    <property type="match status" value="1"/>
</dbReference>
<dbReference type="FunCoup" id="A0A0L0HQL7">
    <property type="interactions" value="305"/>
</dbReference>
<dbReference type="AlphaFoldDB" id="A0A0L0HQL7"/>
<gene>
    <name evidence="8" type="ORF">SPPG_02303</name>
</gene>
<keyword evidence="3 7" id="KW-0812">Transmembrane</keyword>
<feature type="transmembrane region" description="Helical" evidence="7">
    <location>
        <begin position="295"/>
        <end position="313"/>
    </location>
</feature>
<dbReference type="VEuPathDB" id="FungiDB:SPPG_02303"/>
<comment type="subcellular location">
    <subcellularLocation>
        <location evidence="1">Membrane</location>
        <topology evidence="1">Multi-pass membrane protein</topology>
    </subcellularLocation>
</comment>
<evidence type="ECO:0000256" key="1">
    <source>
        <dbReference type="ARBA" id="ARBA00004141"/>
    </source>
</evidence>
<comment type="similarity">
    <text evidence="2">Belongs to the TDE1 family.</text>
</comment>
<dbReference type="STRING" id="645134.A0A0L0HQL7"/>
<dbReference type="OMA" id="DKHCNPL"/>
<feature type="region of interest" description="Disordered" evidence="6">
    <location>
        <begin position="360"/>
        <end position="379"/>
    </location>
</feature>
<dbReference type="OrthoDB" id="5963193at2759"/>
<name>A0A0L0HQL7_SPIPD</name>
<dbReference type="Proteomes" id="UP000053201">
    <property type="component" value="Unassembled WGS sequence"/>
</dbReference>
<organism evidence="8 9">
    <name type="scientific">Spizellomyces punctatus (strain DAOM BR117)</name>
    <dbReference type="NCBI Taxonomy" id="645134"/>
    <lineage>
        <taxon>Eukaryota</taxon>
        <taxon>Fungi</taxon>
        <taxon>Fungi incertae sedis</taxon>
        <taxon>Chytridiomycota</taxon>
        <taxon>Chytridiomycota incertae sedis</taxon>
        <taxon>Chytridiomycetes</taxon>
        <taxon>Spizellomycetales</taxon>
        <taxon>Spizellomycetaceae</taxon>
        <taxon>Spizellomyces</taxon>
    </lineage>
</organism>
<feature type="transmembrane region" description="Helical" evidence="7">
    <location>
        <begin position="430"/>
        <end position="453"/>
    </location>
</feature>
<dbReference type="GO" id="GO:0005768">
    <property type="term" value="C:endosome"/>
    <property type="evidence" value="ECO:0007669"/>
    <property type="project" value="EnsemblFungi"/>
</dbReference>
<protein>
    <recommendedName>
        <fullName evidence="10">TMS membrane protein/tumor differentially expressed protein</fullName>
    </recommendedName>
</protein>
<feature type="region of interest" description="Disordered" evidence="6">
    <location>
        <begin position="330"/>
        <end position="351"/>
    </location>
</feature>
<dbReference type="PANTHER" id="PTHR10383">
    <property type="entry name" value="SERINE INCORPORATOR"/>
    <property type="match status" value="1"/>
</dbReference>
<dbReference type="eggNOG" id="KOG2592">
    <property type="taxonomic scope" value="Eukaryota"/>
</dbReference>
<feature type="transmembrane region" description="Helical" evidence="7">
    <location>
        <begin position="226"/>
        <end position="244"/>
    </location>
</feature>
<dbReference type="RefSeq" id="XP_016611289.1">
    <property type="nucleotide sequence ID" value="XM_016750593.1"/>
</dbReference>
<dbReference type="GO" id="GO:0045121">
    <property type="term" value="C:membrane raft"/>
    <property type="evidence" value="ECO:0007669"/>
    <property type="project" value="EnsemblFungi"/>
</dbReference>
<dbReference type="GO" id="GO:0000329">
    <property type="term" value="C:fungal-type vacuole membrane"/>
    <property type="evidence" value="ECO:0007669"/>
    <property type="project" value="EnsemblFungi"/>
</dbReference>